<feature type="transmembrane region" description="Helical" evidence="5">
    <location>
        <begin position="353"/>
        <end position="371"/>
    </location>
</feature>
<evidence type="ECO:0000256" key="4">
    <source>
        <dbReference type="ARBA" id="ARBA00023136"/>
    </source>
</evidence>
<feature type="transmembrane region" description="Helical" evidence="5">
    <location>
        <begin position="179"/>
        <end position="198"/>
    </location>
</feature>
<evidence type="ECO:0000256" key="5">
    <source>
        <dbReference type="SAM" id="Phobius"/>
    </source>
</evidence>
<feature type="transmembrane region" description="Helical" evidence="5">
    <location>
        <begin position="85"/>
        <end position="105"/>
    </location>
</feature>
<keyword evidence="4 5" id="KW-0472">Membrane</keyword>
<evidence type="ECO:0000259" key="6">
    <source>
        <dbReference type="Pfam" id="PF04932"/>
    </source>
</evidence>
<proteinExistence type="predicted"/>
<feature type="transmembrane region" description="Helical" evidence="5">
    <location>
        <begin position="147"/>
        <end position="167"/>
    </location>
</feature>
<dbReference type="InterPro" id="IPR007016">
    <property type="entry name" value="O-antigen_ligase-rel_domated"/>
</dbReference>
<keyword evidence="8" id="KW-1185">Reference proteome</keyword>
<organism evidence="7 8">
    <name type="scientific">Limnobacter litoralis</name>
    <dbReference type="NCBI Taxonomy" id="481366"/>
    <lineage>
        <taxon>Bacteria</taxon>
        <taxon>Pseudomonadati</taxon>
        <taxon>Pseudomonadota</taxon>
        <taxon>Betaproteobacteria</taxon>
        <taxon>Burkholderiales</taxon>
        <taxon>Burkholderiaceae</taxon>
        <taxon>Limnobacter</taxon>
    </lineage>
</organism>
<accession>A0ABQ5YM54</accession>
<feature type="transmembrane region" description="Helical" evidence="5">
    <location>
        <begin position="51"/>
        <end position="73"/>
    </location>
</feature>
<feature type="domain" description="O-antigen ligase-related" evidence="6">
    <location>
        <begin position="195"/>
        <end position="339"/>
    </location>
</feature>
<keyword evidence="3 5" id="KW-1133">Transmembrane helix</keyword>
<evidence type="ECO:0000313" key="7">
    <source>
        <dbReference type="EMBL" id="GLR25199.1"/>
    </source>
</evidence>
<comment type="subcellular location">
    <subcellularLocation>
        <location evidence="1">Membrane</location>
        <topology evidence="1">Multi-pass membrane protein</topology>
    </subcellularLocation>
</comment>
<reference evidence="8" key="1">
    <citation type="journal article" date="2019" name="Int. J. Syst. Evol. Microbiol.">
        <title>The Global Catalogue of Microorganisms (GCM) 10K type strain sequencing project: providing services to taxonomists for standard genome sequencing and annotation.</title>
        <authorList>
            <consortium name="The Broad Institute Genomics Platform"/>
            <consortium name="The Broad Institute Genome Sequencing Center for Infectious Disease"/>
            <person name="Wu L."/>
            <person name="Ma J."/>
        </authorList>
    </citation>
    <scope>NUCLEOTIDE SEQUENCE [LARGE SCALE GENOMIC DNA]</scope>
    <source>
        <strain evidence="8">NBRC 105857</strain>
    </source>
</reference>
<dbReference type="Pfam" id="PF04932">
    <property type="entry name" value="Wzy_C"/>
    <property type="match status" value="1"/>
</dbReference>
<sequence>MGLGVKADLLRRPAFWLALSAFFLPIKPAPVNLFLLVAVVLVLGQEAYRKAIASCLFSPVGYSILALVAWLMASTLLPDSSWQSANLYLVKYLRLMLIPVLATAVQQDSDRWKILDAFALGVLVSVLASYAVAVGLLPWPADATSPVYFKLHITHNFFIALAAPYVVWRLFERWSCWSAPVRFLALSGLTISLYNFLFMVEGRSGWLAIACIPAVVALRKLGLKKGGVVALALALGALAIVAFSPFVHERVATALHEVQQWHDGLSVAQDTSMGRRLIFWSYSIRAIEHAPLFGHGLGGFELAITPYAMADHFFIFNNPHNQYLLFTVQGGLLALFLYFTVLWALLCRSEGPAPLVLTCLVASYALLNLLNSFHFDFAEGLLFIIATAALAFRANASSEKAHERP</sequence>
<feature type="transmembrane region" description="Helical" evidence="5">
    <location>
        <begin position="117"/>
        <end position="141"/>
    </location>
</feature>
<feature type="transmembrane region" description="Helical" evidence="5">
    <location>
        <begin position="377"/>
        <end position="396"/>
    </location>
</feature>
<evidence type="ECO:0000256" key="3">
    <source>
        <dbReference type="ARBA" id="ARBA00022989"/>
    </source>
</evidence>
<dbReference type="Proteomes" id="UP001156664">
    <property type="component" value="Unassembled WGS sequence"/>
</dbReference>
<feature type="transmembrane region" description="Helical" evidence="5">
    <location>
        <begin position="228"/>
        <end position="247"/>
    </location>
</feature>
<gene>
    <name evidence="7" type="ORF">GCM10007875_02870</name>
</gene>
<comment type="caution">
    <text evidence="7">The sequence shown here is derived from an EMBL/GenBank/DDBJ whole genome shotgun (WGS) entry which is preliminary data.</text>
</comment>
<dbReference type="InterPro" id="IPR051533">
    <property type="entry name" value="WaaL-like"/>
</dbReference>
<feature type="transmembrane region" description="Helical" evidence="5">
    <location>
        <begin position="15"/>
        <end position="44"/>
    </location>
</feature>
<keyword evidence="2 5" id="KW-0812">Transmembrane</keyword>
<feature type="transmembrane region" description="Helical" evidence="5">
    <location>
        <begin position="323"/>
        <end position="346"/>
    </location>
</feature>
<evidence type="ECO:0000256" key="2">
    <source>
        <dbReference type="ARBA" id="ARBA00022692"/>
    </source>
</evidence>
<dbReference type="PANTHER" id="PTHR37422:SF13">
    <property type="entry name" value="LIPOPOLYSACCHARIDE BIOSYNTHESIS PROTEIN PA4999-RELATED"/>
    <property type="match status" value="1"/>
</dbReference>
<feature type="transmembrane region" description="Helical" evidence="5">
    <location>
        <begin position="204"/>
        <end position="221"/>
    </location>
</feature>
<protein>
    <submittedName>
        <fullName evidence="7">O-antigen biosynthesis protein</fullName>
    </submittedName>
</protein>
<name>A0ABQ5YM54_9BURK</name>
<dbReference type="PANTHER" id="PTHR37422">
    <property type="entry name" value="TEICHURONIC ACID BIOSYNTHESIS PROTEIN TUAE"/>
    <property type="match status" value="1"/>
</dbReference>
<evidence type="ECO:0000256" key="1">
    <source>
        <dbReference type="ARBA" id="ARBA00004141"/>
    </source>
</evidence>
<dbReference type="EMBL" id="BSOJ01000006">
    <property type="protein sequence ID" value="GLR25199.1"/>
    <property type="molecule type" value="Genomic_DNA"/>
</dbReference>
<evidence type="ECO:0000313" key="8">
    <source>
        <dbReference type="Proteomes" id="UP001156664"/>
    </source>
</evidence>